<dbReference type="InterPro" id="IPR046462">
    <property type="entry name" value="TerL_nuclease"/>
</dbReference>
<evidence type="ECO:0000259" key="2">
    <source>
        <dbReference type="Pfam" id="PF20441"/>
    </source>
</evidence>
<feature type="domain" description="Terminase large subunit-like endonuclease" evidence="2">
    <location>
        <begin position="203"/>
        <end position="397"/>
    </location>
</feature>
<dbReference type="Pfam" id="PF20441">
    <property type="entry name" value="TerL_nuclease"/>
    <property type="match status" value="1"/>
</dbReference>
<dbReference type="Pfam" id="PF03354">
    <property type="entry name" value="TerL_ATPase"/>
    <property type="match status" value="1"/>
</dbReference>
<proteinExistence type="predicted"/>
<accession>A0A8S5N0G2</accession>
<sequence length="501" mass="57912">MHLCEQYVPFELFPWQRFVIALHDCTYWDDTGMPRWPDLFTMIGRGAGKDGMIAIESFLLSSPYNGIREYDVDICANNEDQATRPVKDLTGFFEMPGIIKKMRRFYDWTKEKIVSLKTKSTIIGRTNSPKGKDGLRSGIVIFNEIHQYENYANIDVFTTGLGKKEHPRRSYYTTNGDVREGPLDDLIADSEGILYNGEDDNGLLPFICRLDDVKEVDHEDNWTKANPSLPYLPNLLAEIRKEYRDWKRNPDRLPAFMAKRMNRPSGHKECGVTDWENIIATRQELPDLTGWSCTVGIDYMKTSDFAAVNFHFKKGDDRYDINKAWLCSASKDIPRLKIPWQEWVREGKLGYIDDVEIHPSVIASYIEEMGRRYAISMVAIDNYRYTLMSDALAKVGISRERGNLMLIKQTDIIKIVPVIDHCFINHYFHWGNDVVLRWATNNTKTIRYGRDVGADKGSFVYAKIEARSRKTDPFMALVASMIPESQIKERKEYQRIGVITL</sequence>
<evidence type="ECO:0000259" key="1">
    <source>
        <dbReference type="Pfam" id="PF03354"/>
    </source>
</evidence>
<reference evidence="3" key="1">
    <citation type="journal article" date="2021" name="Proc. Natl. Acad. Sci. U.S.A.">
        <title>A Catalog of Tens of Thousands of Viruses from Human Metagenomes Reveals Hidden Associations with Chronic Diseases.</title>
        <authorList>
            <person name="Tisza M.J."/>
            <person name="Buck C.B."/>
        </authorList>
    </citation>
    <scope>NUCLEOTIDE SEQUENCE</scope>
    <source>
        <strain evidence="3">Ctpbb7</strain>
    </source>
</reference>
<name>A0A8S5N0G2_9CAUD</name>
<dbReference type="Gene3D" id="3.40.50.300">
    <property type="entry name" value="P-loop containing nucleotide triphosphate hydrolases"/>
    <property type="match status" value="1"/>
</dbReference>
<dbReference type="GO" id="GO:0004519">
    <property type="term" value="F:endonuclease activity"/>
    <property type="evidence" value="ECO:0007669"/>
    <property type="project" value="InterPro"/>
</dbReference>
<dbReference type="InterPro" id="IPR005021">
    <property type="entry name" value="Terminase_largesu-like"/>
</dbReference>
<protein>
    <submittedName>
        <fullName evidence="3">Large Terminase</fullName>
    </submittedName>
</protein>
<dbReference type="EMBL" id="BK015035">
    <property type="protein sequence ID" value="DAD88089.1"/>
    <property type="molecule type" value="Genomic_DNA"/>
</dbReference>
<dbReference type="InterPro" id="IPR046461">
    <property type="entry name" value="TerL_ATPase"/>
</dbReference>
<evidence type="ECO:0000313" key="3">
    <source>
        <dbReference type="EMBL" id="DAD88089.1"/>
    </source>
</evidence>
<dbReference type="InterPro" id="IPR027417">
    <property type="entry name" value="P-loop_NTPase"/>
</dbReference>
<organism evidence="3">
    <name type="scientific">Siphoviridae sp. ctpbb7</name>
    <dbReference type="NCBI Taxonomy" id="2826465"/>
    <lineage>
        <taxon>Viruses</taxon>
        <taxon>Duplodnaviria</taxon>
        <taxon>Heunggongvirae</taxon>
        <taxon>Uroviricota</taxon>
        <taxon>Caudoviricetes</taxon>
    </lineage>
</organism>
<dbReference type="PANTHER" id="PTHR41287">
    <property type="match status" value="1"/>
</dbReference>
<feature type="domain" description="Terminase large subunit-like ATPase" evidence="1">
    <location>
        <begin position="14"/>
        <end position="187"/>
    </location>
</feature>
<dbReference type="PANTHER" id="PTHR41287:SF1">
    <property type="entry name" value="PROTEIN YMFN"/>
    <property type="match status" value="1"/>
</dbReference>